<feature type="chain" id="PRO_5031213616" evidence="1">
    <location>
        <begin position="23"/>
        <end position="192"/>
    </location>
</feature>
<name>A0A7T7JIE6_9SPHI</name>
<feature type="domain" description="DUF4833" evidence="2">
    <location>
        <begin position="53"/>
        <end position="189"/>
    </location>
</feature>
<keyword evidence="4" id="KW-1185">Reference proteome</keyword>
<dbReference type="AlphaFoldDB" id="A0A7T7JIE6"/>
<reference evidence="3 4" key="1">
    <citation type="submission" date="2020-12" db="EMBL/GenBank/DDBJ databases">
        <title>HMF7856_wgs.fasta genome submission.</title>
        <authorList>
            <person name="Kang H."/>
            <person name="Kim H."/>
            <person name="Joh K."/>
        </authorList>
    </citation>
    <scope>NUCLEOTIDE SEQUENCE [LARGE SCALE GENOMIC DNA]</scope>
    <source>
        <strain evidence="3 4">HMF7856</strain>
    </source>
</reference>
<protein>
    <submittedName>
        <fullName evidence="3">DUF4833 domain-containing protein</fullName>
    </submittedName>
</protein>
<feature type="signal peptide" evidence="1">
    <location>
        <begin position="1"/>
        <end position="22"/>
    </location>
</feature>
<sequence>MKKLIFIILAAYAAVFTLNAHAAGTTLSADTTKKKGKPPVIFPTPPVNPNRMFYVQRDPNPNTAIYELNIKNGQLNEDEPIHPYWIKYNDKGQHEELNYIQRKFAYGLNQKRLGTDKWDIRFVSYKKLAMELMKGNDGKYHIFALFGQKQAILNRIFVRIEGGSFWIPNVVYVELKGTDPSTGQELTERFKP</sequence>
<evidence type="ECO:0000313" key="4">
    <source>
        <dbReference type="Proteomes" id="UP000429232"/>
    </source>
</evidence>
<proteinExistence type="predicted"/>
<dbReference type="InterPro" id="IPR032269">
    <property type="entry name" value="DUF4833"/>
</dbReference>
<dbReference type="EMBL" id="CP066775">
    <property type="protein sequence ID" value="QQL51309.1"/>
    <property type="molecule type" value="Genomic_DNA"/>
</dbReference>
<keyword evidence="1" id="KW-0732">Signal</keyword>
<evidence type="ECO:0000313" key="3">
    <source>
        <dbReference type="EMBL" id="QQL51309.1"/>
    </source>
</evidence>
<accession>A0A7T7JIE6</accession>
<dbReference type="Pfam" id="PF16117">
    <property type="entry name" value="DUF4833"/>
    <property type="match status" value="1"/>
</dbReference>
<organism evidence="3 4">
    <name type="scientific">Mucilaginibacter ginkgonis</name>
    <dbReference type="NCBI Taxonomy" id="2682091"/>
    <lineage>
        <taxon>Bacteria</taxon>
        <taxon>Pseudomonadati</taxon>
        <taxon>Bacteroidota</taxon>
        <taxon>Sphingobacteriia</taxon>
        <taxon>Sphingobacteriales</taxon>
        <taxon>Sphingobacteriaceae</taxon>
        <taxon>Mucilaginibacter</taxon>
    </lineage>
</organism>
<dbReference type="RefSeq" id="WP_198173524.1">
    <property type="nucleotide sequence ID" value="NZ_CP066775.1"/>
</dbReference>
<evidence type="ECO:0000256" key="1">
    <source>
        <dbReference type="SAM" id="SignalP"/>
    </source>
</evidence>
<gene>
    <name evidence="3" type="ORF">GO620_007650</name>
</gene>
<dbReference type="Proteomes" id="UP000429232">
    <property type="component" value="Chromosome"/>
</dbReference>
<dbReference type="KEGG" id="mgik:GO620_007650"/>
<evidence type="ECO:0000259" key="2">
    <source>
        <dbReference type="Pfam" id="PF16117"/>
    </source>
</evidence>